<keyword evidence="5" id="KW-1133">Transmembrane helix</keyword>
<dbReference type="EMBL" id="JH921431">
    <property type="protein sequence ID" value="EKD19581.1"/>
    <property type="molecule type" value="Genomic_DNA"/>
</dbReference>
<evidence type="ECO:0000313" key="8">
    <source>
        <dbReference type="Proteomes" id="UP000006753"/>
    </source>
</evidence>
<dbReference type="Proteomes" id="UP000006753">
    <property type="component" value="Unassembled WGS sequence"/>
</dbReference>
<proteinExistence type="inferred from homology"/>
<dbReference type="InterPro" id="IPR030878">
    <property type="entry name" value="Ribosomal_uL15"/>
</dbReference>
<dbReference type="OrthoDB" id="361383at2759"/>
<dbReference type="Gene3D" id="3.100.10.10">
    <property type="match status" value="1"/>
</dbReference>
<evidence type="ECO:0000256" key="1">
    <source>
        <dbReference type="ARBA" id="ARBA00007320"/>
    </source>
</evidence>
<dbReference type="GeneID" id="18758753"/>
<dbReference type="SUPFAM" id="SSF52080">
    <property type="entry name" value="Ribosomal proteins L15p and L18e"/>
    <property type="match status" value="1"/>
</dbReference>
<dbReference type="GO" id="GO:0005762">
    <property type="term" value="C:mitochondrial large ribosomal subunit"/>
    <property type="evidence" value="ECO:0007669"/>
    <property type="project" value="TreeGrafter"/>
</dbReference>
<evidence type="ECO:0000256" key="4">
    <source>
        <dbReference type="SAM" id="MobiDB-lite"/>
    </source>
</evidence>
<gene>
    <name evidence="7" type="ORF">MBM_02818</name>
</gene>
<dbReference type="Pfam" id="PF00828">
    <property type="entry name" value="Ribosomal_L27A"/>
    <property type="match status" value="1"/>
</dbReference>
<evidence type="ECO:0000313" key="7">
    <source>
        <dbReference type="EMBL" id="EKD19581.1"/>
    </source>
</evidence>
<protein>
    <submittedName>
        <fullName evidence="7">50S ribosomal protein L15</fullName>
    </submittedName>
</protein>
<dbReference type="GO" id="GO:0003735">
    <property type="term" value="F:structural constituent of ribosome"/>
    <property type="evidence" value="ECO:0007669"/>
    <property type="project" value="InterPro"/>
</dbReference>
<comment type="similarity">
    <text evidence="1">Belongs to the universal ribosomal protein uL15 family.</text>
</comment>
<dbReference type="GO" id="GO:0006412">
    <property type="term" value="P:translation"/>
    <property type="evidence" value="ECO:0007669"/>
    <property type="project" value="InterPro"/>
</dbReference>
<dbReference type="PANTHER" id="PTHR12934">
    <property type="entry name" value="50S RIBOSOMAL PROTEIN L15"/>
    <property type="match status" value="1"/>
</dbReference>
<dbReference type="FunCoup" id="K1X2Z5">
    <property type="interactions" value="556"/>
</dbReference>
<dbReference type="AlphaFoldDB" id="K1X2Z5"/>
<keyword evidence="8" id="KW-1185">Reference proteome</keyword>
<feature type="transmembrane region" description="Helical" evidence="5">
    <location>
        <begin position="408"/>
        <end position="430"/>
    </location>
</feature>
<organism evidence="7 8">
    <name type="scientific">Marssonina brunnea f. sp. multigermtubi (strain MB_m1)</name>
    <name type="common">Marssonina leaf spot fungus</name>
    <dbReference type="NCBI Taxonomy" id="1072389"/>
    <lineage>
        <taxon>Eukaryota</taxon>
        <taxon>Fungi</taxon>
        <taxon>Dikarya</taxon>
        <taxon>Ascomycota</taxon>
        <taxon>Pezizomycotina</taxon>
        <taxon>Leotiomycetes</taxon>
        <taxon>Helotiales</taxon>
        <taxon>Drepanopezizaceae</taxon>
        <taxon>Drepanopeziza</taxon>
    </lineage>
</organism>
<keyword evidence="5" id="KW-0812">Transmembrane</keyword>
<dbReference type="InterPro" id="IPR005749">
    <property type="entry name" value="Ribosomal_uL15_bac-type"/>
</dbReference>
<dbReference type="InterPro" id="IPR021131">
    <property type="entry name" value="Ribosomal_uL15/eL18"/>
</dbReference>
<keyword evidence="5" id="KW-0472">Membrane</keyword>
<evidence type="ECO:0000256" key="2">
    <source>
        <dbReference type="ARBA" id="ARBA00022980"/>
    </source>
</evidence>
<reference evidence="7 8" key="1">
    <citation type="journal article" date="2012" name="BMC Genomics">
        <title>Sequencing the genome of Marssonina brunnea reveals fungus-poplar co-evolution.</title>
        <authorList>
            <person name="Zhu S."/>
            <person name="Cao Y.-Z."/>
            <person name="Jiang C."/>
            <person name="Tan B.-Y."/>
            <person name="Wang Z."/>
            <person name="Feng S."/>
            <person name="Zhang L."/>
            <person name="Su X.-H."/>
            <person name="Brejova B."/>
            <person name="Vinar T."/>
            <person name="Xu M."/>
            <person name="Wang M.-X."/>
            <person name="Zhang S.-G."/>
            <person name="Huang M.-R."/>
            <person name="Wu R."/>
            <person name="Zhou Y."/>
        </authorList>
    </citation>
    <scope>NUCLEOTIDE SEQUENCE [LARGE SCALE GENOMIC DNA]</scope>
    <source>
        <strain evidence="7 8">MB_m1</strain>
    </source>
</reference>
<name>K1X2Z5_MARBU</name>
<feature type="domain" description="Large ribosomal subunit protein uL15/eL18" evidence="6">
    <location>
        <begin position="111"/>
        <end position="187"/>
    </location>
</feature>
<dbReference type="InParanoid" id="K1X2Z5"/>
<dbReference type="InterPro" id="IPR036227">
    <property type="entry name" value="Ribosomal_uL15/eL18_sf"/>
</dbReference>
<dbReference type="KEGG" id="mbe:MBM_02818"/>
<sequence>MPPRLPPVLSAYCRRAVPSSPRPISAFLVPFLQARNASILANLSDNPGAYNKRIRRGRGPSSGKGKTSGRGHKGQKAHGKVPARFQGGQTPQEIVHGVRGFENRFSVEMSPINLNKIQEWIDQGRLDPTQPITLKELVESRCLHGIKDGVKLLARGKEELKTPINILVSRASAEAIAAVEAAGGKVTTRYYTKASIKRILKGESESSFTPLAMAVPGAEGESPIMAAVALSSGFKYRLPDPTSRKDLEYYRDYAKRGYLSHTVEEGHGPSLFFKTPGMGKKRRVKKAGKAVDTVLVGGFQAVQAVERSGGAAIQSPEFSRLRVSSHSPQVNYSTFGTVYRSLHFLVSVQKFHSSSSPITGARLLLWMNLAVELVEVVGPGFTHRYLCLGIILNKRSGVGAFNPRAKTMGLAAMTLIVFGTAMNFAMSVMVNPNAGSTKEKVGFLFSELG</sequence>
<accession>K1X2Z5</accession>
<feature type="compositionally biased region" description="Basic residues" evidence="4">
    <location>
        <begin position="67"/>
        <end position="81"/>
    </location>
</feature>
<evidence type="ECO:0000256" key="3">
    <source>
        <dbReference type="ARBA" id="ARBA00023274"/>
    </source>
</evidence>
<feature type="region of interest" description="Disordered" evidence="4">
    <location>
        <begin position="45"/>
        <end position="87"/>
    </location>
</feature>
<dbReference type="FunFam" id="3.100.10.10:FF:000011">
    <property type="entry name" value="50S ribosomal subunit protein L15"/>
    <property type="match status" value="1"/>
</dbReference>
<dbReference type="HOGENOM" id="CLU_609848_0_0_1"/>
<keyword evidence="3" id="KW-0687">Ribonucleoprotein</keyword>
<evidence type="ECO:0000256" key="5">
    <source>
        <dbReference type="SAM" id="Phobius"/>
    </source>
</evidence>
<evidence type="ECO:0000259" key="6">
    <source>
        <dbReference type="Pfam" id="PF00828"/>
    </source>
</evidence>
<dbReference type="HAMAP" id="MF_01341">
    <property type="entry name" value="Ribosomal_uL15"/>
    <property type="match status" value="1"/>
</dbReference>
<dbReference type="NCBIfam" id="TIGR01071">
    <property type="entry name" value="rplO_bact"/>
    <property type="match status" value="1"/>
</dbReference>
<dbReference type="STRING" id="1072389.K1X2Z5"/>
<dbReference type="PANTHER" id="PTHR12934:SF11">
    <property type="entry name" value="LARGE RIBOSOMAL SUBUNIT PROTEIN UL15M"/>
    <property type="match status" value="1"/>
</dbReference>
<keyword evidence="2 7" id="KW-0689">Ribosomal protein</keyword>
<dbReference type="eggNOG" id="KOG0846">
    <property type="taxonomic scope" value="Eukaryota"/>
</dbReference>